<sequence>MTTEPRDRSIRFAAVFNFRDVGGLTTAAGQTVKHRRLFRADTLSRLADADREAYNALGVRTVIDLRRHEEVLSGRAPEWAAPTYIHHHIDHPYWNRADYREELGVVAFLSDRYRELTTHGARDLAQIVEVIADPESGPVVVHCVAGKDRTGTVIALTLELLGVPDEEIAADYALTERSEDAYSRWASVNVPGFAEAPPVPYYVSTPGEAMLNTLSHLRAEHGTITNYLVNAGLKPQSIESLRAKLLDEPR</sequence>
<comment type="similarity">
    <text evidence="1">Belongs to the protein-tyrosine phosphatase family.</text>
</comment>
<dbReference type="PROSITE" id="PS00383">
    <property type="entry name" value="TYR_PHOSPHATASE_1"/>
    <property type="match status" value="1"/>
</dbReference>
<dbReference type="SUPFAM" id="SSF52799">
    <property type="entry name" value="(Phosphotyrosine protein) phosphatases II"/>
    <property type="match status" value="1"/>
</dbReference>
<name>A0A841BS27_9ACTN</name>
<dbReference type="RefSeq" id="WP_312875211.1">
    <property type="nucleotide sequence ID" value="NZ_JACHMN010000002.1"/>
</dbReference>
<dbReference type="EMBL" id="JACHMN010000002">
    <property type="protein sequence ID" value="MBB5869532.1"/>
    <property type="molecule type" value="Genomic_DNA"/>
</dbReference>
<gene>
    <name evidence="3" type="ORF">F4553_002911</name>
</gene>
<dbReference type="Pfam" id="PF13350">
    <property type="entry name" value="Y_phosphatase3"/>
    <property type="match status" value="1"/>
</dbReference>
<evidence type="ECO:0000313" key="4">
    <source>
        <dbReference type="Proteomes" id="UP000587527"/>
    </source>
</evidence>
<accession>A0A841BS27</accession>
<dbReference type="InterPro" id="IPR000387">
    <property type="entry name" value="Tyr_Pase_dom"/>
</dbReference>
<feature type="domain" description="Tyrosine specific protein phosphatases" evidence="2">
    <location>
        <begin position="122"/>
        <end position="158"/>
    </location>
</feature>
<dbReference type="InterPro" id="IPR016130">
    <property type="entry name" value="Tyr_Pase_AS"/>
</dbReference>
<evidence type="ECO:0000259" key="2">
    <source>
        <dbReference type="PROSITE" id="PS50056"/>
    </source>
</evidence>
<dbReference type="InterPro" id="IPR026893">
    <property type="entry name" value="Tyr/Ser_Pase_IphP-type"/>
</dbReference>
<dbReference type="Proteomes" id="UP000587527">
    <property type="component" value="Unassembled WGS sequence"/>
</dbReference>
<protein>
    <recommendedName>
        <fullName evidence="2">Tyrosine specific protein phosphatases domain-containing protein</fullName>
    </recommendedName>
</protein>
<organism evidence="3 4">
    <name type="scientific">Allocatelliglobosispora scoriae</name>
    <dbReference type="NCBI Taxonomy" id="643052"/>
    <lineage>
        <taxon>Bacteria</taxon>
        <taxon>Bacillati</taxon>
        <taxon>Actinomycetota</taxon>
        <taxon>Actinomycetes</taxon>
        <taxon>Micromonosporales</taxon>
        <taxon>Micromonosporaceae</taxon>
        <taxon>Allocatelliglobosispora</taxon>
    </lineage>
</organism>
<proteinExistence type="inferred from homology"/>
<dbReference type="PANTHER" id="PTHR31126">
    <property type="entry name" value="TYROSINE-PROTEIN PHOSPHATASE"/>
    <property type="match status" value="1"/>
</dbReference>
<dbReference type="Gene3D" id="3.90.190.10">
    <property type="entry name" value="Protein tyrosine phosphatase superfamily"/>
    <property type="match status" value="1"/>
</dbReference>
<dbReference type="PROSITE" id="PS50056">
    <property type="entry name" value="TYR_PHOSPHATASE_2"/>
    <property type="match status" value="1"/>
</dbReference>
<evidence type="ECO:0000313" key="3">
    <source>
        <dbReference type="EMBL" id="MBB5869532.1"/>
    </source>
</evidence>
<dbReference type="InterPro" id="IPR029021">
    <property type="entry name" value="Prot-tyrosine_phosphatase-like"/>
</dbReference>
<comment type="caution">
    <text evidence="3">The sequence shown here is derived from an EMBL/GenBank/DDBJ whole genome shotgun (WGS) entry which is preliminary data.</text>
</comment>
<keyword evidence="4" id="KW-1185">Reference proteome</keyword>
<evidence type="ECO:0000256" key="1">
    <source>
        <dbReference type="ARBA" id="ARBA00009580"/>
    </source>
</evidence>
<dbReference type="PANTHER" id="PTHR31126:SF1">
    <property type="entry name" value="TYROSINE SPECIFIC PROTEIN PHOSPHATASES DOMAIN-CONTAINING PROTEIN"/>
    <property type="match status" value="1"/>
</dbReference>
<dbReference type="AlphaFoldDB" id="A0A841BS27"/>
<dbReference type="GO" id="GO:0004721">
    <property type="term" value="F:phosphoprotein phosphatase activity"/>
    <property type="evidence" value="ECO:0007669"/>
    <property type="project" value="InterPro"/>
</dbReference>
<reference evidence="3 4" key="1">
    <citation type="submission" date="2020-08" db="EMBL/GenBank/DDBJ databases">
        <title>Sequencing the genomes of 1000 actinobacteria strains.</title>
        <authorList>
            <person name="Klenk H.-P."/>
        </authorList>
    </citation>
    <scope>NUCLEOTIDE SEQUENCE [LARGE SCALE GENOMIC DNA]</scope>
    <source>
        <strain evidence="3 4">DSM 45362</strain>
    </source>
</reference>